<dbReference type="RefSeq" id="WP_035510047.1">
    <property type="nucleotide sequence ID" value="NZ_CCDH010000003.1"/>
</dbReference>
<proteinExistence type="predicted"/>
<dbReference type="Proteomes" id="UP000028868">
    <property type="component" value="Unassembled WGS sequence"/>
</dbReference>
<evidence type="ECO:0000313" key="2">
    <source>
        <dbReference type="EMBL" id="CDQ24809.1"/>
    </source>
</evidence>
<dbReference type="AlphaFoldDB" id="A0A059NWA4"/>
<dbReference type="Gene3D" id="1.10.10.2840">
    <property type="entry name" value="PucR C-terminal helix-turn-helix domain"/>
    <property type="match status" value="1"/>
</dbReference>
<accession>A0A059NWA4</accession>
<organism evidence="2 3">
    <name type="scientific">Halobacillus karajensis</name>
    <dbReference type="NCBI Taxonomy" id="195088"/>
    <lineage>
        <taxon>Bacteria</taxon>
        <taxon>Bacillati</taxon>
        <taxon>Bacillota</taxon>
        <taxon>Bacilli</taxon>
        <taxon>Bacillales</taxon>
        <taxon>Bacillaceae</taxon>
        <taxon>Halobacillus</taxon>
    </lineage>
</organism>
<gene>
    <name evidence="2" type="primary">lrp</name>
    <name evidence="2" type="ORF">BN983_03108</name>
</gene>
<evidence type="ECO:0000313" key="3">
    <source>
        <dbReference type="Proteomes" id="UP000028868"/>
    </source>
</evidence>
<dbReference type="InterPro" id="IPR025736">
    <property type="entry name" value="PucR_C-HTH_dom"/>
</dbReference>
<reference evidence="3" key="1">
    <citation type="submission" date="2014-03" db="EMBL/GenBank/DDBJ databases">
        <authorList>
            <person name="Urmite Genomes U."/>
        </authorList>
    </citation>
    <scope>NUCLEOTIDE SEQUENCE [LARGE SCALE GENOMIC DNA]</scope>
    <source>
        <strain evidence="3">HD-03</strain>
    </source>
</reference>
<dbReference type="InterPro" id="IPR051448">
    <property type="entry name" value="CdaR-like_regulators"/>
</dbReference>
<dbReference type="EMBL" id="CCDI010000004">
    <property type="protein sequence ID" value="CDQ24809.1"/>
    <property type="molecule type" value="Genomic_DNA"/>
</dbReference>
<name>A0A059NWA4_9BACI</name>
<dbReference type="Pfam" id="PF13556">
    <property type="entry name" value="HTH_30"/>
    <property type="match status" value="1"/>
</dbReference>
<sequence>MPDKNQLKCLFPSLITNKLEQKENVEYQWFETENTDVIGINKEEMNQETTDLLSIFLKPVTPEEAMLTDREKQWTQLLRNKKKRQAAEWPSAYRFILFSIEDLGPEKEIIKEAFQSLFPQEVPLLWTSDREGFMVEEIFSDDQEVLEFEGIPEVLMSDFYTKIHFFISEFSSDLDQASSILTWSEHGAEIAKKHKLGSVLTYKDIIPFLYLEALPKEQWEHIRRAVFKEIEDEKELLQTIRVFLESGSNTTLASKKLYMHRNSLQYRVDKFIDKTGINIKQFDGAIVTFLALLHMDY</sequence>
<dbReference type="PANTHER" id="PTHR33744">
    <property type="entry name" value="CARBOHYDRATE DIACID REGULATOR"/>
    <property type="match status" value="1"/>
</dbReference>
<keyword evidence="3" id="KW-1185">Reference proteome</keyword>
<dbReference type="PANTHER" id="PTHR33744:SF15">
    <property type="entry name" value="CARBOHYDRATE DIACID REGULATOR"/>
    <property type="match status" value="1"/>
</dbReference>
<dbReference type="InterPro" id="IPR042070">
    <property type="entry name" value="PucR_C-HTH_sf"/>
</dbReference>
<protein>
    <submittedName>
        <fullName evidence="2">Leucine-rich protein</fullName>
    </submittedName>
</protein>
<comment type="caution">
    <text evidence="2">The sequence shown here is derived from an EMBL/GenBank/DDBJ whole genome shotgun (WGS) entry which is preliminary data.</text>
</comment>
<reference evidence="2 3" key="2">
    <citation type="submission" date="2014-05" db="EMBL/GenBank/DDBJ databases">
        <title>Draft genome sequence of Halobacillus karajensis HK-03.</title>
        <authorList>
            <person name="Khelaifia S."/>
            <person name="Croce O."/>
            <person name="Lagier J.C."/>
            <person name="Raoult D."/>
        </authorList>
    </citation>
    <scope>NUCLEOTIDE SEQUENCE [LARGE SCALE GENOMIC DNA]</scope>
    <source>
        <strain evidence="2 3">HD-03</strain>
    </source>
</reference>
<feature type="domain" description="PucR C-terminal helix-turn-helix" evidence="1">
    <location>
        <begin position="236"/>
        <end position="293"/>
    </location>
</feature>
<evidence type="ECO:0000259" key="1">
    <source>
        <dbReference type="Pfam" id="PF13556"/>
    </source>
</evidence>